<keyword evidence="7" id="KW-1185">Reference proteome</keyword>
<evidence type="ECO:0000259" key="5">
    <source>
        <dbReference type="PROSITE" id="PS50931"/>
    </source>
</evidence>
<name>A0ABT7XPG1_9NEIS</name>
<keyword evidence="3" id="KW-0238">DNA-binding</keyword>
<dbReference type="InterPro" id="IPR036390">
    <property type="entry name" value="WH_DNA-bd_sf"/>
</dbReference>
<dbReference type="CDD" id="cd08420">
    <property type="entry name" value="PBP2_CysL_like"/>
    <property type="match status" value="1"/>
</dbReference>
<accession>A0ABT7XPG1</accession>
<gene>
    <name evidence="6" type="ORF">QU481_12340</name>
</gene>
<comment type="caution">
    <text evidence="6">The sequence shown here is derived from an EMBL/GenBank/DDBJ whole genome shotgun (WGS) entry which is preliminary data.</text>
</comment>
<dbReference type="Proteomes" id="UP001168540">
    <property type="component" value="Unassembled WGS sequence"/>
</dbReference>
<sequence length="293" mass="32199">MTLDQLRIFVAVAEQQHVTRAANTLALSQSAVSSSIAALEAQYDIKLFHRIRRNIVLTDAGRQFLDEARAVLTRASSAGNMLSDLAGLRRGTLSLASSQTVANYWIPKVMQRFRTRYPGISLNLTITNTEQVVRQVDEGTVDLGFVEDQVDTNGLEIRAVAQDELMLVVAPTHPWAGHDSMSADIDMRDSIWVLREQGSGTRGIFEKMVRSSGVDPSELEIGLELPSNEAVRTAVEAGAGATVMSRLVAAGSLSAGTLTALHWPLPSRNFLMLRHEQRYVTEAMRAFFEMALE</sequence>
<dbReference type="InterPro" id="IPR005119">
    <property type="entry name" value="LysR_subst-bd"/>
</dbReference>
<dbReference type="Pfam" id="PF03466">
    <property type="entry name" value="LysR_substrate"/>
    <property type="match status" value="1"/>
</dbReference>
<comment type="similarity">
    <text evidence="1">Belongs to the LysR transcriptional regulatory family.</text>
</comment>
<dbReference type="EMBL" id="JAUEDK010000020">
    <property type="protein sequence ID" value="MDN0075679.1"/>
    <property type="molecule type" value="Genomic_DNA"/>
</dbReference>
<dbReference type="Pfam" id="PF00126">
    <property type="entry name" value="HTH_1"/>
    <property type="match status" value="1"/>
</dbReference>
<dbReference type="PANTHER" id="PTHR30126:SF39">
    <property type="entry name" value="HTH-TYPE TRANSCRIPTIONAL REGULATOR CYSL"/>
    <property type="match status" value="1"/>
</dbReference>
<feature type="domain" description="HTH lysR-type" evidence="5">
    <location>
        <begin position="1"/>
        <end position="58"/>
    </location>
</feature>
<dbReference type="RefSeq" id="WP_289830319.1">
    <property type="nucleotide sequence ID" value="NZ_JAUEDK010000020.1"/>
</dbReference>
<evidence type="ECO:0000313" key="7">
    <source>
        <dbReference type="Proteomes" id="UP001168540"/>
    </source>
</evidence>
<evidence type="ECO:0000256" key="2">
    <source>
        <dbReference type="ARBA" id="ARBA00023015"/>
    </source>
</evidence>
<dbReference type="Gene3D" id="1.10.10.10">
    <property type="entry name" value="Winged helix-like DNA-binding domain superfamily/Winged helix DNA-binding domain"/>
    <property type="match status" value="1"/>
</dbReference>
<dbReference type="SUPFAM" id="SSF46785">
    <property type="entry name" value="Winged helix' DNA-binding domain"/>
    <property type="match status" value="1"/>
</dbReference>
<dbReference type="PRINTS" id="PR00039">
    <property type="entry name" value="HTHLYSR"/>
</dbReference>
<evidence type="ECO:0000256" key="3">
    <source>
        <dbReference type="ARBA" id="ARBA00023125"/>
    </source>
</evidence>
<evidence type="ECO:0000256" key="4">
    <source>
        <dbReference type="ARBA" id="ARBA00023163"/>
    </source>
</evidence>
<proteinExistence type="inferred from homology"/>
<protein>
    <submittedName>
        <fullName evidence="6">LysR substrate-binding domain-containing protein</fullName>
    </submittedName>
</protein>
<dbReference type="Gene3D" id="3.40.190.290">
    <property type="match status" value="1"/>
</dbReference>
<organism evidence="6 7">
    <name type="scientific">Crenobacter oryzisoli</name>
    <dbReference type="NCBI Taxonomy" id="3056844"/>
    <lineage>
        <taxon>Bacteria</taxon>
        <taxon>Pseudomonadati</taxon>
        <taxon>Pseudomonadota</taxon>
        <taxon>Betaproteobacteria</taxon>
        <taxon>Neisseriales</taxon>
        <taxon>Neisseriaceae</taxon>
        <taxon>Crenobacter</taxon>
    </lineage>
</organism>
<dbReference type="PANTHER" id="PTHR30126">
    <property type="entry name" value="HTH-TYPE TRANSCRIPTIONAL REGULATOR"/>
    <property type="match status" value="1"/>
</dbReference>
<evidence type="ECO:0000313" key="6">
    <source>
        <dbReference type="EMBL" id="MDN0075679.1"/>
    </source>
</evidence>
<dbReference type="InterPro" id="IPR000847">
    <property type="entry name" value="LysR_HTH_N"/>
</dbReference>
<keyword evidence="4" id="KW-0804">Transcription</keyword>
<keyword evidence="2" id="KW-0805">Transcription regulation</keyword>
<dbReference type="SUPFAM" id="SSF53850">
    <property type="entry name" value="Periplasmic binding protein-like II"/>
    <property type="match status" value="1"/>
</dbReference>
<evidence type="ECO:0000256" key="1">
    <source>
        <dbReference type="ARBA" id="ARBA00009437"/>
    </source>
</evidence>
<reference evidence="6" key="1">
    <citation type="submission" date="2023-06" db="EMBL/GenBank/DDBJ databases">
        <authorList>
            <person name="Zhang S."/>
        </authorList>
    </citation>
    <scope>NUCLEOTIDE SEQUENCE</scope>
    <source>
        <strain evidence="6">SG2303</strain>
    </source>
</reference>
<dbReference type="InterPro" id="IPR036388">
    <property type="entry name" value="WH-like_DNA-bd_sf"/>
</dbReference>
<dbReference type="PROSITE" id="PS50931">
    <property type="entry name" value="HTH_LYSR"/>
    <property type="match status" value="1"/>
</dbReference>